<accession>X1GSG4</accession>
<gene>
    <name evidence="1" type="ORF">S03H2_19264</name>
</gene>
<dbReference type="EMBL" id="BARU01010048">
    <property type="protein sequence ID" value="GAH44534.1"/>
    <property type="molecule type" value="Genomic_DNA"/>
</dbReference>
<sequence length="107" mass="12289">ELEQSGIMVGVVDMPSIDEQLLLDLYHSGKWIIIAEQNNGYIWPEYRRVLCKLREPIDTTRLVPINALDKNGRPQFIHSATYQQLVDHFGLSSGRLAETIRQKINGR</sequence>
<dbReference type="SUPFAM" id="SSF52922">
    <property type="entry name" value="TK C-terminal domain-like"/>
    <property type="match status" value="1"/>
</dbReference>
<dbReference type="InterPro" id="IPR009014">
    <property type="entry name" value="Transketo_C/PFOR_II"/>
</dbReference>
<name>X1GSG4_9ZZZZ</name>
<evidence type="ECO:0008006" key="2">
    <source>
        <dbReference type="Google" id="ProtNLM"/>
    </source>
</evidence>
<evidence type="ECO:0000313" key="1">
    <source>
        <dbReference type="EMBL" id="GAH44534.1"/>
    </source>
</evidence>
<organism evidence="1">
    <name type="scientific">marine sediment metagenome</name>
    <dbReference type="NCBI Taxonomy" id="412755"/>
    <lineage>
        <taxon>unclassified sequences</taxon>
        <taxon>metagenomes</taxon>
        <taxon>ecological metagenomes</taxon>
    </lineage>
</organism>
<feature type="non-terminal residue" evidence="1">
    <location>
        <position position="1"/>
    </location>
</feature>
<proteinExistence type="predicted"/>
<comment type="caution">
    <text evidence="1">The sequence shown here is derived from an EMBL/GenBank/DDBJ whole genome shotgun (WGS) entry which is preliminary data.</text>
</comment>
<dbReference type="AlphaFoldDB" id="X1GSG4"/>
<protein>
    <recommendedName>
        <fullName evidence="2">Transketolase C-terminal domain-containing protein</fullName>
    </recommendedName>
</protein>
<reference evidence="1" key="1">
    <citation type="journal article" date="2014" name="Front. Microbiol.">
        <title>High frequency of phylogenetically diverse reductive dehalogenase-homologous genes in deep subseafloor sedimentary metagenomes.</title>
        <authorList>
            <person name="Kawai M."/>
            <person name="Futagami T."/>
            <person name="Toyoda A."/>
            <person name="Takaki Y."/>
            <person name="Nishi S."/>
            <person name="Hori S."/>
            <person name="Arai W."/>
            <person name="Tsubouchi T."/>
            <person name="Morono Y."/>
            <person name="Uchiyama I."/>
            <person name="Ito T."/>
            <person name="Fujiyama A."/>
            <person name="Inagaki F."/>
            <person name="Takami H."/>
        </authorList>
    </citation>
    <scope>NUCLEOTIDE SEQUENCE</scope>
    <source>
        <strain evidence="1">Expedition CK06-06</strain>
    </source>
</reference>
<dbReference type="Gene3D" id="3.40.50.920">
    <property type="match status" value="1"/>
</dbReference>